<reference evidence="2 3" key="1">
    <citation type="journal article" date="2018" name="Int. J. Syst. Evol. Microbiol.">
        <title>Paraburkholderia azotifigens sp. nov., a nitrogen-fixing bacterium isolated from paddy soil.</title>
        <authorList>
            <person name="Choi G.M."/>
            <person name="Im W.T."/>
        </authorList>
    </citation>
    <scope>NUCLEOTIDE SEQUENCE [LARGE SCALE GENOMIC DNA]</scope>
    <source>
        <strain evidence="2 3">NF 2-5-3</strain>
    </source>
</reference>
<dbReference type="EMBL" id="VOQS01000005">
    <property type="protein sequence ID" value="TXC79444.1"/>
    <property type="molecule type" value="Genomic_DNA"/>
</dbReference>
<protein>
    <submittedName>
        <fullName evidence="2">Uncharacterized protein</fullName>
    </submittedName>
</protein>
<proteinExistence type="predicted"/>
<sequence length="194" mass="21217">MANDIGNDPVGYAKAQFDVAFTRLEAAQMRLQALAARSNTDEQALRSARTAYNDARLLWLSSEAALRSAAIADSCHPYTNRLVVVLEGNAHVAESIALLLRLRGFKATVMSRYPSDEERAAEPASAVVADFERKPAPAEAQAIKRLKAYPFTRMIAMVPPSLLGHDWEGFDAVLEKPASIDTIIQHGILGYGYE</sequence>
<keyword evidence="4" id="KW-1185">Reference proteome</keyword>
<dbReference type="EMBL" id="JAZHGA010000001">
    <property type="protein sequence ID" value="MEM5338146.1"/>
    <property type="molecule type" value="Genomic_DNA"/>
</dbReference>
<dbReference type="Proteomes" id="UP001481677">
    <property type="component" value="Unassembled WGS sequence"/>
</dbReference>
<name>A0A5C6V3A4_9BURK</name>
<evidence type="ECO:0000313" key="2">
    <source>
        <dbReference type="EMBL" id="TXC79444.1"/>
    </source>
</evidence>
<comment type="caution">
    <text evidence="2">The sequence shown here is derived from an EMBL/GenBank/DDBJ whole genome shotgun (WGS) entry which is preliminary data.</text>
</comment>
<dbReference type="Proteomes" id="UP000321776">
    <property type="component" value="Unassembled WGS sequence"/>
</dbReference>
<gene>
    <name evidence="2" type="ORF">FRZ40_34220</name>
    <name evidence="1" type="ORF">V4C56_00730</name>
</gene>
<evidence type="ECO:0000313" key="4">
    <source>
        <dbReference type="Proteomes" id="UP001481677"/>
    </source>
</evidence>
<dbReference type="AlphaFoldDB" id="A0A5C6V3A4"/>
<accession>A0A5C6V3A4</accession>
<dbReference type="RefSeq" id="WP_147237150.1">
    <property type="nucleotide sequence ID" value="NZ_JAZHFZ010000001.1"/>
</dbReference>
<reference evidence="2" key="2">
    <citation type="submission" date="2019-08" db="EMBL/GenBank/DDBJ databases">
        <authorList>
            <person name="Im W.-T."/>
        </authorList>
    </citation>
    <scope>NUCLEOTIDE SEQUENCE</scope>
    <source>
        <strain evidence="2">NF 2-5-3</strain>
    </source>
</reference>
<evidence type="ECO:0000313" key="3">
    <source>
        <dbReference type="Proteomes" id="UP000321776"/>
    </source>
</evidence>
<organism evidence="2 3">
    <name type="scientific">Paraburkholderia azotifigens</name>
    <dbReference type="NCBI Taxonomy" id="2057004"/>
    <lineage>
        <taxon>Bacteria</taxon>
        <taxon>Pseudomonadati</taxon>
        <taxon>Pseudomonadota</taxon>
        <taxon>Betaproteobacteria</taxon>
        <taxon>Burkholderiales</taxon>
        <taxon>Burkholderiaceae</taxon>
        <taxon>Paraburkholderia</taxon>
    </lineage>
</organism>
<evidence type="ECO:0000313" key="1">
    <source>
        <dbReference type="EMBL" id="MEM5338146.1"/>
    </source>
</evidence>
<reference evidence="1 4" key="3">
    <citation type="submission" date="2024-01" db="EMBL/GenBank/DDBJ databases">
        <title>The diversity of rhizobia nodulating Mimosa spp. in eleven states of Brazil covering several biomes is determined by host plant, location, and edaphic factors.</title>
        <authorList>
            <person name="Rouws L."/>
            <person name="Barauna A."/>
            <person name="Beukes C."/>
            <person name="De Faria S.M."/>
            <person name="Gross E."/>
            <person name="Dos Reis Junior F.B."/>
            <person name="Simon M."/>
            <person name="Maluk M."/>
            <person name="Odee D.W."/>
            <person name="Kenicer G."/>
            <person name="Young J.P.W."/>
            <person name="Reis V.M."/>
            <person name="Zilli J."/>
            <person name="James E.K."/>
        </authorList>
    </citation>
    <scope>NUCLEOTIDE SEQUENCE [LARGE SCALE GENOMIC DNA]</scope>
    <source>
        <strain evidence="1 4">JPY530</strain>
    </source>
</reference>